<feature type="non-terminal residue" evidence="1">
    <location>
        <position position="60"/>
    </location>
</feature>
<evidence type="ECO:0000313" key="1">
    <source>
        <dbReference type="EMBL" id="MCI22807.1"/>
    </source>
</evidence>
<accession>A0A392QG00</accession>
<dbReference type="AlphaFoldDB" id="A0A392QG00"/>
<organism evidence="1 2">
    <name type="scientific">Trifolium medium</name>
    <dbReference type="NCBI Taxonomy" id="97028"/>
    <lineage>
        <taxon>Eukaryota</taxon>
        <taxon>Viridiplantae</taxon>
        <taxon>Streptophyta</taxon>
        <taxon>Embryophyta</taxon>
        <taxon>Tracheophyta</taxon>
        <taxon>Spermatophyta</taxon>
        <taxon>Magnoliopsida</taxon>
        <taxon>eudicotyledons</taxon>
        <taxon>Gunneridae</taxon>
        <taxon>Pentapetalae</taxon>
        <taxon>rosids</taxon>
        <taxon>fabids</taxon>
        <taxon>Fabales</taxon>
        <taxon>Fabaceae</taxon>
        <taxon>Papilionoideae</taxon>
        <taxon>50 kb inversion clade</taxon>
        <taxon>NPAAA clade</taxon>
        <taxon>Hologalegina</taxon>
        <taxon>IRL clade</taxon>
        <taxon>Trifolieae</taxon>
        <taxon>Trifolium</taxon>
    </lineage>
</organism>
<proteinExistence type="predicted"/>
<reference evidence="1 2" key="1">
    <citation type="journal article" date="2018" name="Front. Plant Sci.">
        <title>Red Clover (Trifolium pratense) and Zigzag Clover (T. medium) - A Picture of Genomic Similarities and Differences.</title>
        <authorList>
            <person name="Dluhosova J."/>
            <person name="Istvanek J."/>
            <person name="Nedelnik J."/>
            <person name="Repkova J."/>
        </authorList>
    </citation>
    <scope>NUCLEOTIDE SEQUENCE [LARGE SCALE GENOMIC DNA]</scope>
    <source>
        <strain evidence="2">cv. 10/8</strain>
        <tissue evidence="1">Leaf</tissue>
    </source>
</reference>
<comment type="caution">
    <text evidence="1">The sequence shown here is derived from an EMBL/GenBank/DDBJ whole genome shotgun (WGS) entry which is preliminary data.</text>
</comment>
<evidence type="ECO:0000313" key="2">
    <source>
        <dbReference type="Proteomes" id="UP000265520"/>
    </source>
</evidence>
<dbReference type="EMBL" id="LXQA010132438">
    <property type="protein sequence ID" value="MCI22807.1"/>
    <property type="molecule type" value="Genomic_DNA"/>
</dbReference>
<keyword evidence="2" id="KW-1185">Reference proteome</keyword>
<dbReference type="Proteomes" id="UP000265520">
    <property type="component" value="Unassembled WGS sequence"/>
</dbReference>
<name>A0A392QG00_9FABA</name>
<sequence length="60" mass="6856">MRKTFGLPCACVIAEKIHNKLAIKLDEVNSHWKKLVFDEGKGGEDECDDYSCLAEWKTIQ</sequence>
<protein>
    <submittedName>
        <fullName evidence="1">FAR1-related protein</fullName>
    </submittedName>
</protein>